<dbReference type="Pfam" id="PF00425">
    <property type="entry name" value="Chorismate_bind"/>
    <property type="match status" value="1"/>
</dbReference>
<name>U7D9D8_9BACT</name>
<dbReference type="PANTHER" id="PTHR11236:SF50">
    <property type="entry name" value="AMINODEOXYCHORISMATE SYNTHASE COMPONENT 1"/>
    <property type="match status" value="1"/>
</dbReference>
<dbReference type="PATRIC" id="fig|1313304.3.peg.886"/>
<dbReference type="GO" id="GO:0000162">
    <property type="term" value="P:L-tryptophan biosynthetic process"/>
    <property type="evidence" value="ECO:0007669"/>
    <property type="project" value="TreeGrafter"/>
</dbReference>
<proteinExistence type="predicted"/>
<evidence type="ECO:0000313" key="2">
    <source>
        <dbReference type="EMBL" id="ERP32196.1"/>
    </source>
</evidence>
<keyword evidence="3" id="KW-1185">Reference proteome</keyword>
<sequence>MKEQLNRWGAEQRPFLLLLPFDGTAYRLHRLDQLPGEIQFRFPHALHERNRKKARELPDLSPVFMSREAYSHGFYHVQKHLIRGNTYLANYTCETPLNTRASLEDIYENGVAKYAVLLSGECTFFSPETFIRIKEGVLSTYPMKGTIDASVPNARMRILADKKEAAEHATIVDLLRNDLSMVARHVRVTRFRYVEQLNTSHKSLLQVSSHIEGVLPPDWRTRLGDILLPLVPAGSISGAPKQETLRIIREAEGYSRGFYTGITLLFDGTTVDSCVNIRFIQKGPDGLLRYRSGGGITAQSRLEQEYAEMRDKVYVPLD</sequence>
<dbReference type="NCBIfam" id="NF005486">
    <property type="entry name" value="PRK07093.1"/>
    <property type="match status" value="1"/>
</dbReference>
<dbReference type="PANTHER" id="PTHR11236">
    <property type="entry name" value="AMINOBENZOATE/ANTHRANILATE SYNTHASE"/>
    <property type="match status" value="1"/>
</dbReference>
<dbReference type="InterPro" id="IPR019999">
    <property type="entry name" value="Anth_synth_I-like"/>
</dbReference>
<evidence type="ECO:0000259" key="1">
    <source>
        <dbReference type="Pfam" id="PF00425"/>
    </source>
</evidence>
<dbReference type="AlphaFoldDB" id="U7D9D8"/>
<accession>U7D9D8</accession>
<feature type="domain" description="Chorismate-utilising enzyme C-terminal" evidence="1">
    <location>
        <begin position="67"/>
        <end position="312"/>
    </location>
</feature>
<organism evidence="2 3">
    <name type="scientific">Chitinivibrio alkaliphilus ACht1</name>
    <dbReference type="NCBI Taxonomy" id="1313304"/>
    <lineage>
        <taxon>Bacteria</taxon>
        <taxon>Pseudomonadati</taxon>
        <taxon>Fibrobacterota</taxon>
        <taxon>Chitinivibrionia</taxon>
        <taxon>Chitinivibrionales</taxon>
        <taxon>Chitinivibrionaceae</taxon>
        <taxon>Chitinivibrio</taxon>
    </lineage>
</organism>
<dbReference type="Gene3D" id="3.60.120.10">
    <property type="entry name" value="Anthranilate synthase"/>
    <property type="match status" value="1"/>
</dbReference>
<reference evidence="2 3" key="1">
    <citation type="journal article" date="2013" name="Environ. Microbiol.">
        <title>Genome analysis of Chitinivibrio alkaliphilus gen. nov., sp. nov., a novel extremely haloalkaliphilic anaerobic chitinolytic bacterium from the candidate phylum Termite Group 3.</title>
        <authorList>
            <person name="Sorokin D.Y."/>
            <person name="Gumerov V.M."/>
            <person name="Rakitin A.L."/>
            <person name="Beletsky A.V."/>
            <person name="Damste J.S."/>
            <person name="Muyzer G."/>
            <person name="Mardanov A.V."/>
            <person name="Ravin N.V."/>
        </authorList>
    </citation>
    <scope>NUCLEOTIDE SEQUENCE [LARGE SCALE GENOMIC DNA]</scope>
    <source>
        <strain evidence="2 3">ACht1</strain>
    </source>
</reference>
<gene>
    <name evidence="2" type="ORF">CALK_0927</name>
</gene>
<dbReference type="EMBL" id="ASJR01000006">
    <property type="protein sequence ID" value="ERP32196.1"/>
    <property type="molecule type" value="Genomic_DNA"/>
</dbReference>
<dbReference type="Proteomes" id="UP000017148">
    <property type="component" value="Unassembled WGS sequence"/>
</dbReference>
<protein>
    <submittedName>
        <fullName evidence="2">Para-aminobenzoate synthase component I</fullName>
    </submittedName>
</protein>
<dbReference type="eggNOG" id="COG0147">
    <property type="taxonomic scope" value="Bacteria"/>
</dbReference>
<dbReference type="SUPFAM" id="SSF56322">
    <property type="entry name" value="ADC synthase"/>
    <property type="match status" value="1"/>
</dbReference>
<dbReference type="GO" id="GO:0046820">
    <property type="term" value="F:4-amino-4-deoxychorismate synthase activity"/>
    <property type="evidence" value="ECO:0007669"/>
    <property type="project" value="TreeGrafter"/>
</dbReference>
<dbReference type="STRING" id="1313304.CALK_0927"/>
<dbReference type="InterPro" id="IPR005801">
    <property type="entry name" value="ADC_synthase"/>
</dbReference>
<dbReference type="RefSeq" id="WP_022636427.1">
    <property type="nucleotide sequence ID" value="NZ_ASJR01000006.1"/>
</dbReference>
<dbReference type="InterPro" id="IPR015890">
    <property type="entry name" value="Chorismate_C"/>
</dbReference>
<evidence type="ECO:0000313" key="3">
    <source>
        <dbReference type="Proteomes" id="UP000017148"/>
    </source>
</evidence>
<comment type="caution">
    <text evidence="2">The sequence shown here is derived from an EMBL/GenBank/DDBJ whole genome shotgun (WGS) entry which is preliminary data.</text>
</comment>